<evidence type="ECO:0000256" key="4">
    <source>
        <dbReference type="ARBA" id="ARBA00023098"/>
    </source>
</evidence>
<keyword evidence="2" id="KW-0444">Lipid biosynthesis</keyword>
<keyword evidence="5" id="KW-0012">Acyltransferase</keyword>
<reference evidence="8" key="1">
    <citation type="journal article" date="2014" name="Int. J. Syst. Evol. Microbiol.">
        <title>Complete genome sequence of Corynebacterium casei LMG S-19264T (=DSM 44701T), isolated from a smear-ripened cheese.</title>
        <authorList>
            <consortium name="US DOE Joint Genome Institute (JGI-PGF)"/>
            <person name="Walter F."/>
            <person name="Albersmeier A."/>
            <person name="Kalinowski J."/>
            <person name="Ruckert C."/>
        </authorList>
    </citation>
    <scope>NUCLEOTIDE SEQUENCE</scope>
    <source>
        <strain evidence="8">JCM 4369</strain>
    </source>
</reference>
<evidence type="ECO:0000313" key="8">
    <source>
        <dbReference type="EMBL" id="GGV30423.1"/>
    </source>
</evidence>
<evidence type="ECO:0000256" key="6">
    <source>
        <dbReference type="SAM" id="MobiDB-lite"/>
    </source>
</evidence>
<evidence type="ECO:0000259" key="7">
    <source>
        <dbReference type="SMART" id="SM00563"/>
    </source>
</evidence>
<accession>A0A918MFB3</accession>
<dbReference type="GO" id="GO:0003841">
    <property type="term" value="F:1-acylglycerol-3-phosphate O-acyltransferase activity"/>
    <property type="evidence" value="ECO:0007669"/>
    <property type="project" value="TreeGrafter"/>
</dbReference>
<dbReference type="PANTHER" id="PTHR10434">
    <property type="entry name" value="1-ACYL-SN-GLYCEROL-3-PHOSPHATE ACYLTRANSFERASE"/>
    <property type="match status" value="1"/>
</dbReference>
<sequence>MEDGPQEHGPPRGRRTGVLVVANHMSWLDPLVLVSIEPGVVLARHDVGRWPVIGTLARQAGTVFIDRGNPRQLPVVVDTVASVLRSGRTVMVFPQATTWCTASGGGFRRAVFQAAVDAGAPVQPVTIGYYQEGLPSTVAAFLGDDNYATSLLRVSSARGLTVRVTAHPPFRGGDRRWLAAAAREAICRTDTRQPHGPTVHGQRAVPGASSDRSRLGLCQAE</sequence>
<dbReference type="InterPro" id="IPR002123">
    <property type="entry name" value="Plipid/glycerol_acylTrfase"/>
</dbReference>
<evidence type="ECO:0000256" key="2">
    <source>
        <dbReference type="ARBA" id="ARBA00022516"/>
    </source>
</evidence>
<dbReference type="PANTHER" id="PTHR10434:SF64">
    <property type="entry name" value="1-ACYL-SN-GLYCEROL-3-PHOSPHATE ACYLTRANSFERASE-RELATED"/>
    <property type="match status" value="1"/>
</dbReference>
<evidence type="ECO:0000256" key="3">
    <source>
        <dbReference type="ARBA" id="ARBA00022679"/>
    </source>
</evidence>
<keyword evidence="4" id="KW-0443">Lipid metabolism</keyword>
<gene>
    <name evidence="8" type="ORF">GCM10010260_83650</name>
</gene>
<organism evidence="8 9">
    <name type="scientific">Streptomyces filipinensis</name>
    <dbReference type="NCBI Taxonomy" id="66887"/>
    <lineage>
        <taxon>Bacteria</taxon>
        <taxon>Bacillati</taxon>
        <taxon>Actinomycetota</taxon>
        <taxon>Actinomycetes</taxon>
        <taxon>Kitasatosporales</taxon>
        <taxon>Streptomycetaceae</taxon>
        <taxon>Streptomyces</taxon>
    </lineage>
</organism>
<evidence type="ECO:0000313" key="9">
    <source>
        <dbReference type="Proteomes" id="UP000618795"/>
    </source>
</evidence>
<name>A0A918MFB3_9ACTN</name>
<reference evidence="8" key="2">
    <citation type="submission" date="2020-09" db="EMBL/GenBank/DDBJ databases">
        <authorList>
            <person name="Sun Q."/>
            <person name="Ohkuma M."/>
        </authorList>
    </citation>
    <scope>NUCLEOTIDE SEQUENCE</scope>
    <source>
        <strain evidence="8">JCM 4369</strain>
    </source>
</reference>
<comment type="pathway">
    <text evidence="1">Lipid metabolism.</text>
</comment>
<feature type="domain" description="Phospholipid/glycerol acyltransferase" evidence="7">
    <location>
        <begin position="18"/>
        <end position="130"/>
    </location>
</feature>
<dbReference type="GO" id="GO:0006654">
    <property type="term" value="P:phosphatidic acid biosynthetic process"/>
    <property type="evidence" value="ECO:0007669"/>
    <property type="project" value="TreeGrafter"/>
</dbReference>
<dbReference type="Proteomes" id="UP000618795">
    <property type="component" value="Unassembled WGS sequence"/>
</dbReference>
<dbReference type="EMBL" id="BMTD01000042">
    <property type="protein sequence ID" value="GGV30423.1"/>
    <property type="molecule type" value="Genomic_DNA"/>
</dbReference>
<feature type="region of interest" description="Disordered" evidence="6">
    <location>
        <begin position="190"/>
        <end position="215"/>
    </location>
</feature>
<protein>
    <recommendedName>
        <fullName evidence="7">Phospholipid/glycerol acyltransferase domain-containing protein</fullName>
    </recommendedName>
</protein>
<dbReference type="SUPFAM" id="SSF69593">
    <property type="entry name" value="Glycerol-3-phosphate (1)-acyltransferase"/>
    <property type="match status" value="1"/>
</dbReference>
<keyword evidence="3" id="KW-0808">Transferase</keyword>
<evidence type="ECO:0000256" key="5">
    <source>
        <dbReference type="ARBA" id="ARBA00023315"/>
    </source>
</evidence>
<dbReference type="CDD" id="cd07989">
    <property type="entry name" value="LPLAT_AGPAT-like"/>
    <property type="match status" value="1"/>
</dbReference>
<evidence type="ECO:0000256" key="1">
    <source>
        <dbReference type="ARBA" id="ARBA00005189"/>
    </source>
</evidence>
<proteinExistence type="predicted"/>
<dbReference type="AlphaFoldDB" id="A0A918MFB3"/>
<dbReference type="Pfam" id="PF01553">
    <property type="entry name" value="Acyltransferase"/>
    <property type="match status" value="1"/>
</dbReference>
<dbReference type="SMART" id="SM00563">
    <property type="entry name" value="PlsC"/>
    <property type="match status" value="1"/>
</dbReference>
<comment type="caution">
    <text evidence="8">The sequence shown here is derived from an EMBL/GenBank/DDBJ whole genome shotgun (WGS) entry which is preliminary data.</text>
</comment>
<keyword evidence="9" id="KW-1185">Reference proteome</keyword>